<keyword evidence="1" id="KW-1133">Transmembrane helix</keyword>
<protein>
    <submittedName>
        <fullName evidence="2">Uncharacterized protein</fullName>
    </submittedName>
</protein>
<keyword evidence="1" id="KW-0812">Transmembrane</keyword>
<evidence type="ECO:0000256" key="1">
    <source>
        <dbReference type="SAM" id="Phobius"/>
    </source>
</evidence>
<sequence>MPWSFYISAHVFFFFLSSFLLYVMTCKPWEGQTYMEG</sequence>
<reference evidence="2" key="1">
    <citation type="submission" date="2018-02" db="EMBL/GenBank/DDBJ databases">
        <title>Rhizophora mucronata_Transcriptome.</title>
        <authorList>
            <person name="Meera S.P."/>
            <person name="Sreeshan A."/>
            <person name="Augustine A."/>
        </authorList>
    </citation>
    <scope>NUCLEOTIDE SEQUENCE</scope>
    <source>
        <tissue evidence="2">Leaf</tissue>
    </source>
</reference>
<organism evidence="2">
    <name type="scientific">Rhizophora mucronata</name>
    <name type="common">Asiatic mangrove</name>
    <dbReference type="NCBI Taxonomy" id="61149"/>
    <lineage>
        <taxon>Eukaryota</taxon>
        <taxon>Viridiplantae</taxon>
        <taxon>Streptophyta</taxon>
        <taxon>Embryophyta</taxon>
        <taxon>Tracheophyta</taxon>
        <taxon>Spermatophyta</taxon>
        <taxon>Magnoliopsida</taxon>
        <taxon>eudicotyledons</taxon>
        <taxon>Gunneridae</taxon>
        <taxon>Pentapetalae</taxon>
        <taxon>rosids</taxon>
        <taxon>fabids</taxon>
        <taxon>Malpighiales</taxon>
        <taxon>Rhizophoraceae</taxon>
        <taxon>Rhizophora</taxon>
    </lineage>
</organism>
<dbReference type="EMBL" id="GGEC01087685">
    <property type="protein sequence ID" value="MBX68169.1"/>
    <property type="molecule type" value="Transcribed_RNA"/>
</dbReference>
<accession>A0A2P2QMB6</accession>
<name>A0A2P2QMB6_RHIMU</name>
<proteinExistence type="predicted"/>
<feature type="transmembrane region" description="Helical" evidence="1">
    <location>
        <begin position="6"/>
        <end position="25"/>
    </location>
</feature>
<dbReference type="AlphaFoldDB" id="A0A2P2QMB6"/>
<keyword evidence="1" id="KW-0472">Membrane</keyword>
<evidence type="ECO:0000313" key="2">
    <source>
        <dbReference type="EMBL" id="MBX68169.1"/>
    </source>
</evidence>